<evidence type="ECO:0000313" key="2">
    <source>
        <dbReference type="EMBL" id="KFN43145.1"/>
    </source>
</evidence>
<organism evidence="2 3">
    <name type="scientific">Arenimonas oryziterrae DSM 21050 = YC6267</name>
    <dbReference type="NCBI Taxonomy" id="1121015"/>
    <lineage>
        <taxon>Bacteria</taxon>
        <taxon>Pseudomonadati</taxon>
        <taxon>Pseudomonadota</taxon>
        <taxon>Gammaproteobacteria</taxon>
        <taxon>Lysobacterales</taxon>
        <taxon>Lysobacteraceae</taxon>
        <taxon>Arenimonas</taxon>
    </lineage>
</organism>
<name>A0A091BFH8_9GAMM</name>
<proteinExistence type="predicted"/>
<gene>
    <name evidence="2" type="ORF">N789_11320</name>
</gene>
<dbReference type="EMBL" id="AVCI01000006">
    <property type="protein sequence ID" value="KFN43145.1"/>
    <property type="molecule type" value="Genomic_DNA"/>
</dbReference>
<evidence type="ECO:0000313" key="3">
    <source>
        <dbReference type="Proteomes" id="UP000029385"/>
    </source>
</evidence>
<evidence type="ECO:0008006" key="4">
    <source>
        <dbReference type="Google" id="ProtNLM"/>
    </source>
</evidence>
<feature type="region of interest" description="Disordered" evidence="1">
    <location>
        <begin position="1"/>
        <end position="20"/>
    </location>
</feature>
<dbReference type="Pfam" id="PF05258">
    <property type="entry name" value="DciA"/>
    <property type="match status" value="1"/>
</dbReference>
<dbReference type="InterPro" id="IPR007922">
    <property type="entry name" value="DciA-like"/>
</dbReference>
<dbReference type="AlphaFoldDB" id="A0A091BFH8"/>
<protein>
    <recommendedName>
        <fullName evidence="4">DUF721 domain-containing protein</fullName>
    </recommendedName>
</protein>
<keyword evidence="3" id="KW-1185">Reference proteome</keyword>
<accession>A0A091BFH8</accession>
<comment type="caution">
    <text evidence="2">The sequence shown here is derived from an EMBL/GenBank/DDBJ whole genome shotgun (WGS) entry which is preliminary data.</text>
</comment>
<sequence>MSKRTHSHDRGVAGAGSPPQAVEAASAGLGSLIARAQWLDGLDHLLRQSLPAALAGQCRLANVDQDKLVFLVNAPVWKNKLRLSEDVLLDAATAAGLSVRTLVVKVVPPSTPSSPGPVSGKPLSQAVRESLRTTAQSVEDPELRAQLLKLASLP</sequence>
<dbReference type="eggNOG" id="COG4701">
    <property type="taxonomic scope" value="Bacteria"/>
</dbReference>
<dbReference type="STRING" id="1121015.GCA_000420545_02495"/>
<evidence type="ECO:0000256" key="1">
    <source>
        <dbReference type="SAM" id="MobiDB-lite"/>
    </source>
</evidence>
<reference evidence="2 3" key="1">
    <citation type="submission" date="2013-09" db="EMBL/GenBank/DDBJ databases">
        <title>Genome sequencing of Arenimonas oryziterrae.</title>
        <authorList>
            <person name="Chen F."/>
            <person name="Wang G."/>
        </authorList>
    </citation>
    <scope>NUCLEOTIDE SEQUENCE [LARGE SCALE GENOMIC DNA]</scope>
    <source>
        <strain evidence="2 3">YC6267</strain>
    </source>
</reference>
<feature type="region of interest" description="Disordered" evidence="1">
    <location>
        <begin position="109"/>
        <end position="138"/>
    </location>
</feature>
<dbReference type="Proteomes" id="UP000029385">
    <property type="component" value="Unassembled WGS sequence"/>
</dbReference>